<evidence type="ECO:0000313" key="8">
    <source>
        <dbReference type="EMBL" id="RSN67254.1"/>
    </source>
</evidence>
<dbReference type="SFLD" id="SFLDG01067">
    <property type="entry name" value="SPASM/twitch_domain_containing"/>
    <property type="match status" value="1"/>
</dbReference>
<keyword evidence="4" id="KW-0479">Metal-binding</keyword>
<dbReference type="PROSITE" id="PS51918">
    <property type="entry name" value="RADICAL_SAM"/>
    <property type="match status" value="1"/>
</dbReference>
<dbReference type="CDD" id="cd01335">
    <property type="entry name" value="Radical_SAM"/>
    <property type="match status" value="1"/>
</dbReference>
<evidence type="ECO:0000256" key="5">
    <source>
        <dbReference type="ARBA" id="ARBA00023004"/>
    </source>
</evidence>
<dbReference type="NCBIfam" id="TIGR04085">
    <property type="entry name" value="rSAM_more_4Fe4S"/>
    <property type="match status" value="1"/>
</dbReference>
<dbReference type="GO" id="GO:0046872">
    <property type="term" value="F:metal ion binding"/>
    <property type="evidence" value="ECO:0007669"/>
    <property type="project" value="UniProtKB-KW"/>
</dbReference>
<dbReference type="InterPro" id="IPR058240">
    <property type="entry name" value="rSAM_sf"/>
</dbReference>
<accession>A0A429G0D6</accession>
<evidence type="ECO:0000313" key="9">
    <source>
        <dbReference type="Proteomes" id="UP000278149"/>
    </source>
</evidence>
<organism evidence="8 9">
    <name type="scientific">Candidatus Korarchaeum cryptofilum</name>
    <dbReference type="NCBI Taxonomy" id="498846"/>
    <lineage>
        <taxon>Archaea</taxon>
        <taxon>Thermoproteota</taxon>
        <taxon>Candidatus Korarchaeia</taxon>
        <taxon>Candidatus Korarchaeales</taxon>
        <taxon>Candidatus Korarchaeaceae</taxon>
        <taxon>Candidatus Korarchaeum</taxon>
    </lineage>
</organism>
<keyword evidence="6" id="KW-0411">Iron-sulfur</keyword>
<dbReference type="Proteomes" id="UP000278149">
    <property type="component" value="Unassembled WGS sequence"/>
</dbReference>
<dbReference type="PIRSF" id="PIRSF037420">
    <property type="entry name" value="PQQ_syn_pqqE"/>
    <property type="match status" value="1"/>
</dbReference>
<dbReference type="InterPro" id="IPR013785">
    <property type="entry name" value="Aldolase_TIM"/>
</dbReference>
<dbReference type="PANTHER" id="PTHR11228:SF34">
    <property type="entry name" value="TUNGSTEN-CONTAINING ALDEHYDE FERREDOXIN OXIDOREDUCTASE COFACTOR MODIFYING PROTEIN"/>
    <property type="match status" value="1"/>
</dbReference>
<dbReference type="PANTHER" id="PTHR11228">
    <property type="entry name" value="RADICAL SAM DOMAIN PROTEIN"/>
    <property type="match status" value="1"/>
</dbReference>
<dbReference type="InterPro" id="IPR017200">
    <property type="entry name" value="PqqE-like"/>
</dbReference>
<evidence type="ECO:0000259" key="7">
    <source>
        <dbReference type="PROSITE" id="PS51918"/>
    </source>
</evidence>
<dbReference type="AlphaFoldDB" id="A0A429G0D6"/>
<dbReference type="GO" id="GO:0051539">
    <property type="term" value="F:4 iron, 4 sulfur cluster binding"/>
    <property type="evidence" value="ECO:0007669"/>
    <property type="project" value="UniProtKB-KW"/>
</dbReference>
<feature type="domain" description="Radical SAM core" evidence="7">
    <location>
        <begin position="4"/>
        <end position="220"/>
    </location>
</feature>
<dbReference type="GO" id="GO:0003824">
    <property type="term" value="F:catalytic activity"/>
    <property type="evidence" value="ECO:0007669"/>
    <property type="project" value="InterPro"/>
</dbReference>
<dbReference type="SFLD" id="SFLDG01386">
    <property type="entry name" value="main_SPASM_domain-containing"/>
    <property type="match status" value="1"/>
</dbReference>
<comment type="cofactor">
    <cofactor evidence="1">
        <name>[4Fe-4S] cluster</name>
        <dbReference type="ChEBI" id="CHEBI:49883"/>
    </cofactor>
</comment>
<dbReference type="Pfam" id="PF04055">
    <property type="entry name" value="Radical_SAM"/>
    <property type="match status" value="1"/>
</dbReference>
<dbReference type="NCBIfam" id="TIGR04053">
    <property type="entry name" value="TIGR04053 family radical SAM/SPASM domain-containing protein"/>
    <property type="match status" value="1"/>
</dbReference>
<comment type="caution">
    <text evidence="8">The sequence shown here is derived from an EMBL/GenBank/DDBJ whole genome shotgun (WGS) entry which is preliminary data.</text>
</comment>
<dbReference type="SFLD" id="SFLDS00029">
    <property type="entry name" value="Radical_SAM"/>
    <property type="match status" value="1"/>
</dbReference>
<evidence type="ECO:0000256" key="2">
    <source>
        <dbReference type="ARBA" id="ARBA00022485"/>
    </source>
</evidence>
<dbReference type="Gene3D" id="3.20.20.70">
    <property type="entry name" value="Aldolase class I"/>
    <property type="match status" value="1"/>
</dbReference>
<evidence type="ECO:0000256" key="1">
    <source>
        <dbReference type="ARBA" id="ARBA00001966"/>
    </source>
</evidence>
<evidence type="ECO:0000256" key="6">
    <source>
        <dbReference type="ARBA" id="ARBA00023014"/>
    </source>
</evidence>
<evidence type="ECO:0000256" key="4">
    <source>
        <dbReference type="ARBA" id="ARBA00022723"/>
    </source>
</evidence>
<keyword evidence="5" id="KW-0408">Iron</keyword>
<name>A0A429G0D6_9CREN</name>
<dbReference type="SUPFAM" id="SSF102114">
    <property type="entry name" value="Radical SAM enzymes"/>
    <property type="match status" value="1"/>
</dbReference>
<dbReference type="Pfam" id="PF13186">
    <property type="entry name" value="SPASM"/>
    <property type="match status" value="1"/>
</dbReference>
<dbReference type="InterPro" id="IPR023885">
    <property type="entry name" value="4Fe4S-binding_SPASM_dom"/>
</dbReference>
<proteinExistence type="predicted"/>
<dbReference type="EMBL" id="RCOR01000047">
    <property type="protein sequence ID" value="RSN67254.1"/>
    <property type="molecule type" value="Genomic_DNA"/>
</dbReference>
<protein>
    <submittedName>
        <fullName evidence="8">Radical SAM/SPASM domain-containing protein</fullName>
    </submittedName>
</protein>
<dbReference type="CDD" id="cd21123">
    <property type="entry name" value="SPASM_MftC-like"/>
    <property type="match status" value="1"/>
</dbReference>
<sequence>MDFEERPLLIFWELTKACKLKCKHCRAEAISEPLEDELKGEEALKLIEDIEEFGDPLPILILTGGDPLMRRDLREIVSYAKWKGIRMGIAPAVTDLIADKIDLIDEIGSVSISLDGIGEKHDLIRGDPGNFYRTLDYLKMLLRRGIKVQVNTLVAKENVSELPKLAKLLMDVGIRVWELFFLIKVGRGIDLNELTPQECEDVCHFLIEVSRYGMEVRTVEAPFFRRVAEIRKGFEEATSRCGPLYTDLTEHLISLLGPPAGSPNVRSSFTRDGNGVIFVSHNGEVYPSGFAPLRLGNVREESLVKIYRENEILKKIRRAEFKGRCGICEYRFICGGSRARAFSRKGDILDEDPCCIYEPKI</sequence>
<dbReference type="InterPro" id="IPR050377">
    <property type="entry name" value="Radical_SAM_PqqE_MftC-like"/>
</dbReference>
<keyword evidence="2" id="KW-0004">4Fe-4S</keyword>
<gene>
    <name evidence="8" type="ORF">D9Q81_08885</name>
</gene>
<reference evidence="8 9" key="1">
    <citation type="submission" date="2018-10" db="EMBL/GenBank/DDBJ databases">
        <title>Co-occurring genomic capacity for anaerobic methane metabolism and dissimilatory sulfite reduction discovered in the Korarchaeota.</title>
        <authorList>
            <person name="Mckay L.J."/>
            <person name="Dlakic M."/>
            <person name="Fields M.W."/>
            <person name="Delmont T.O."/>
            <person name="Eren A.M."/>
            <person name="Jay Z.J."/>
            <person name="Klingelsmith K.B."/>
            <person name="Rusch D.B."/>
            <person name="Inskeep W.P."/>
        </authorList>
    </citation>
    <scope>NUCLEOTIDE SEQUENCE [LARGE SCALE GENOMIC DNA]</scope>
    <source>
        <strain evidence="8 9">WS</strain>
    </source>
</reference>
<keyword evidence="3" id="KW-0949">S-adenosyl-L-methionine</keyword>
<evidence type="ECO:0000256" key="3">
    <source>
        <dbReference type="ARBA" id="ARBA00022691"/>
    </source>
</evidence>
<dbReference type="InterPro" id="IPR007197">
    <property type="entry name" value="rSAM"/>
</dbReference>